<comment type="catalytic activity">
    <reaction evidence="7 8">
        <text>a 5'-end (N(7)-methyl 5'-triphosphoguanosine)-ribonucleoside in mRNA + H2O = N(7)-methyl-GMP + a 5'-end diphospho-ribonucleoside in mRNA + 2 H(+)</text>
        <dbReference type="Rhea" id="RHEA:65388"/>
        <dbReference type="Rhea" id="RHEA-COMP:17165"/>
        <dbReference type="Rhea" id="RHEA-COMP:17167"/>
        <dbReference type="ChEBI" id="CHEBI:15377"/>
        <dbReference type="ChEBI" id="CHEBI:15378"/>
        <dbReference type="ChEBI" id="CHEBI:58285"/>
        <dbReference type="ChEBI" id="CHEBI:156461"/>
        <dbReference type="ChEBI" id="CHEBI:167616"/>
        <dbReference type="EC" id="3.6.1.59"/>
    </reaction>
</comment>
<keyword evidence="5" id="KW-0963">Cytoplasm</keyword>
<name>A0ABY7FTA0_MYAAR</name>
<dbReference type="SUPFAM" id="SSF54197">
    <property type="entry name" value="HIT-like"/>
    <property type="match status" value="1"/>
</dbReference>
<dbReference type="SUPFAM" id="SSF102860">
    <property type="entry name" value="mRNA decapping enzyme DcpS N-terminal domain"/>
    <property type="match status" value="1"/>
</dbReference>
<protein>
    <recommendedName>
        <fullName evidence="4 8">m7GpppX diphosphatase</fullName>
        <ecNumber evidence="3 8">3.6.1.59</ecNumber>
    </recommendedName>
</protein>
<evidence type="ECO:0000256" key="6">
    <source>
        <dbReference type="ARBA" id="ARBA00022553"/>
    </source>
</evidence>
<evidence type="ECO:0000256" key="7">
    <source>
        <dbReference type="ARBA" id="ARBA00048222"/>
    </source>
</evidence>
<keyword evidence="8" id="KW-0507">mRNA processing</keyword>
<accession>A0ABY7FTA0</accession>
<dbReference type="PANTHER" id="PTHR12978">
    <property type="entry name" value="HISTIDINE TRIAD HIT PROTEIN MEMBER"/>
    <property type="match status" value="1"/>
</dbReference>
<evidence type="ECO:0000256" key="4">
    <source>
        <dbReference type="ARBA" id="ARBA00015636"/>
    </source>
</evidence>
<keyword evidence="8" id="KW-0378">Hydrolase</keyword>
<evidence type="ECO:0000313" key="9">
    <source>
        <dbReference type="EMBL" id="WAR25453.1"/>
    </source>
</evidence>
<dbReference type="InterPro" id="IPR011145">
    <property type="entry name" value="Scavenger_mRNA_decap_enz_N"/>
</dbReference>
<reference evidence="9" key="1">
    <citation type="submission" date="2022-11" db="EMBL/GenBank/DDBJ databases">
        <title>Centuries of genome instability and evolution in soft-shell clam transmissible cancer (bioRxiv).</title>
        <authorList>
            <person name="Hart S.F.M."/>
            <person name="Yonemitsu M.A."/>
            <person name="Giersch R.M."/>
            <person name="Beal B.F."/>
            <person name="Arriagada G."/>
            <person name="Davis B.W."/>
            <person name="Ostrander E.A."/>
            <person name="Goff S.P."/>
            <person name="Metzger M.J."/>
        </authorList>
    </citation>
    <scope>NUCLEOTIDE SEQUENCE</scope>
    <source>
        <strain evidence="9">MELC-2E11</strain>
        <tissue evidence="9">Siphon/mantle</tissue>
    </source>
</reference>
<dbReference type="PANTHER" id="PTHR12978:SF0">
    <property type="entry name" value="M7GPPPX DIPHOSPHATASE"/>
    <property type="match status" value="1"/>
</dbReference>
<comment type="similarity">
    <text evidence="2 8">Belongs to the HIT family.</text>
</comment>
<dbReference type="Gene3D" id="3.30.200.40">
    <property type="entry name" value="Scavenger mRNA decapping enzyme, N-terminal domain"/>
    <property type="match status" value="1"/>
</dbReference>
<dbReference type="InterPro" id="IPR036265">
    <property type="entry name" value="HIT-like_sf"/>
</dbReference>
<gene>
    <name evidence="9" type="ORF">MAR_011157</name>
</gene>
<dbReference type="PIRSF" id="PIRSF028973">
    <property type="entry name" value="Scavenger_mRNA_decap_enz"/>
    <property type="match status" value="1"/>
</dbReference>
<dbReference type="PROSITE" id="PS00892">
    <property type="entry name" value="HIT_1"/>
    <property type="match status" value="1"/>
</dbReference>
<keyword evidence="6" id="KW-0597">Phosphoprotein</keyword>
<sequence length="321" mass="37230">MDRKKRKLESGDRQDDDRLRILDSFEGFKVKSVISENSRCKTAVIHGELDGKDAIVLLERKPFNLSNVSNYFTEETGLENTLKNDIYGTYDAYPPKVENAVKAVVIHPATEKHVQKYTDQERYIVHETPSLYEQVTLPLITSKQFSIQWVYNILEKKKEADRIVYEDTDPDTGFILLPDMKWDRTDTSALYLVAIVHKHNIKSLRDLDTGSLPLLQNILKKGLKAIQDTYDIPASKLNVYIHYQPSYYHFHVHFTNVKFEAPGFGADRAHLLADVINNIQLYGDFYKKKTLTFLVREQEDLYMKFKDAGYFDCSEEVSVEK</sequence>
<organism evidence="9 10">
    <name type="scientific">Mya arenaria</name>
    <name type="common">Soft-shell clam</name>
    <dbReference type="NCBI Taxonomy" id="6604"/>
    <lineage>
        <taxon>Eukaryota</taxon>
        <taxon>Metazoa</taxon>
        <taxon>Spiralia</taxon>
        <taxon>Lophotrochozoa</taxon>
        <taxon>Mollusca</taxon>
        <taxon>Bivalvia</taxon>
        <taxon>Autobranchia</taxon>
        <taxon>Heteroconchia</taxon>
        <taxon>Euheterodonta</taxon>
        <taxon>Imparidentia</taxon>
        <taxon>Neoheterodontei</taxon>
        <taxon>Myida</taxon>
        <taxon>Myoidea</taxon>
        <taxon>Myidae</taxon>
        <taxon>Mya</taxon>
    </lineage>
</organism>
<evidence type="ECO:0000313" key="10">
    <source>
        <dbReference type="Proteomes" id="UP001164746"/>
    </source>
</evidence>
<evidence type="ECO:0000256" key="2">
    <source>
        <dbReference type="ARBA" id="ARBA00010208"/>
    </source>
</evidence>
<dbReference type="InterPro" id="IPR019808">
    <property type="entry name" value="Histidine_triad_CS"/>
</dbReference>
<dbReference type="Pfam" id="PF11969">
    <property type="entry name" value="DcpS_C"/>
    <property type="match status" value="1"/>
</dbReference>
<proteinExistence type="inferred from homology"/>
<dbReference type="EMBL" id="CP111025">
    <property type="protein sequence ID" value="WAR25453.1"/>
    <property type="molecule type" value="Genomic_DNA"/>
</dbReference>
<comment type="subcellular location">
    <subcellularLocation>
        <location evidence="1">Cytoplasm</location>
    </subcellularLocation>
    <subcellularLocation>
        <location evidence="8">Nucleus</location>
    </subcellularLocation>
</comment>
<dbReference type="Pfam" id="PF05652">
    <property type="entry name" value="DcpS"/>
    <property type="match status" value="1"/>
</dbReference>
<dbReference type="Proteomes" id="UP001164746">
    <property type="component" value="Chromosome 14"/>
</dbReference>
<keyword evidence="8" id="KW-0539">Nucleus</keyword>
<evidence type="ECO:0000256" key="3">
    <source>
        <dbReference type="ARBA" id="ARBA00012520"/>
    </source>
</evidence>
<dbReference type="Gene3D" id="3.30.428.10">
    <property type="entry name" value="HIT-like"/>
    <property type="match status" value="1"/>
</dbReference>
<keyword evidence="10" id="KW-1185">Reference proteome</keyword>
<evidence type="ECO:0000256" key="8">
    <source>
        <dbReference type="PIRNR" id="PIRNR028973"/>
    </source>
</evidence>
<dbReference type="InterPro" id="IPR008594">
    <property type="entry name" value="DcpS/DCS2"/>
</dbReference>
<evidence type="ECO:0000256" key="1">
    <source>
        <dbReference type="ARBA" id="ARBA00004496"/>
    </source>
</evidence>
<dbReference type="EC" id="3.6.1.59" evidence="3 8"/>
<evidence type="ECO:0000256" key="5">
    <source>
        <dbReference type="ARBA" id="ARBA00022490"/>
    </source>
</evidence>
<comment type="function">
    <text evidence="8">Decapping scavenger enzyme that catalyzes the cleavage of a residual cap structure following the degradation of mRNAs by the 3'-&gt;5' exosome-mediated mRNA decay pathway.</text>
</comment>